<dbReference type="PANTHER" id="PTHR38598">
    <property type="entry name" value="INNER MEMBRANE PROTEIN YJCH"/>
    <property type="match status" value="1"/>
</dbReference>
<feature type="transmembrane region" description="Helical" evidence="1">
    <location>
        <begin position="34"/>
        <end position="56"/>
    </location>
</feature>
<protein>
    <submittedName>
        <fullName evidence="2">DUF485 domain-containing protein</fullName>
    </submittedName>
</protein>
<evidence type="ECO:0000313" key="2">
    <source>
        <dbReference type="EMBL" id="TFV80373.1"/>
    </source>
</evidence>
<comment type="caution">
    <text evidence="2">The sequence shown here is derived from an EMBL/GenBank/DDBJ whole genome shotgun (WGS) entry which is preliminary data.</text>
</comment>
<evidence type="ECO:0000256" key="1">
    <source>
        <dbReference type="SAM" id="Phobius"/>
    </source>
</evidence>
<dbReference type="GO" id="GO:0005886">
    <property type="term" value="C:plasma membrane"/>
    <property type="evidence" value="ECO:0007669"/>
    <property type="project" value="TreeGrafter"/>
</dbReference>
<accession>A0A4Y9PPK0</accession>
<dbReference type="Proteomes" id="UP000297700">
    <property type="component" value="Unassembled WGS sequence"/>
</dbReference>
<organism evidence="2 3">
    <name type="scientific">Bradyrhizobium frederickii</name>
    <dbReference type="NCBI Taxonomy" id="2560054"/>
    <lineage>
        <taxon>Bacteria</taxon>
        <taxon>Pseudomonadati</taxon>
        <taxon>Pseudomonadota</taxon>
        <taxon>Alphaproteobacteria</taxon>
        <taxon>Hyphomicrobiales</taxon>
        <taxon>Nitrobacteraceae</taxon>
        <taxon>Bradyrhizobium</taxon>
    </lineage>
</organism>
<evidence type="ECO:0000313" key="3">
    <source>
        <dbReference type="Proteomes" id="UP000297700"/>
    </source>
</evidence>
<reference evidence="2 3" key="1">
    <citation type="submission" date="2019-03" db="EMBL/GenBank/DDBJ databases">
        <title>Bradyrhizobium strains diversity.</title>
        <authorList>
            <person name="Urquiaga M.C.O."/>
            <person name="Hungria M."/>
            <person name="Delamuta J.R.M."/>
            <person name="Klepa M.S."/>
        </authorList>
    </citation>
    <scope>NUCLEOTIDE SEQUENCE [LARGE SCALE GENOMIC DNA]</scope>
    <source>
        <strain evidence="2 3">CNPSo 3426</strain>
    </source>
</reference>
<proteinExistence type="predicted"/>
<dbReference type="AlphaFoldDB" id="A0A4Y9PPK0"/>
<dbReference type="Pfam" id="PF04341">
    <property type="entry name" value="DUF485"/>
    <property type="match status" value="1"/>
</dbReference>
<feature type="transmembrane region" description="Helical" evidence="1">
    <location>
        <begin position="68"/>
        <end position="91"/>
    </location>
</feature>
<name>A0A4Y9PPK0_9BRAD</name>
<sequence length="111" mass="12126">MREKIMSLSLSSEQMRKILSNPSFRELTAARARLRWGLSIVTLLMFFGFIGLISAASSALGKSMAGGAVPLGMSIALGMIAMVVALTGYYVRRSNTYFDGLTQLVRRECGR</sequence>
<dbReference type="InterPro" id="IPR007436">
    <property type="entry name" value="DUF485"/>
</dbReference>
<dbReference type="PANTHER" id="PTHR38598:SF1">
    <property type="entry name" value="INNER MEMBRANE PROTEIN YJCH"/>
    <property type="match status" value="1"/>
</dbReference>
<keyword evidence="1" id="KW-0472">Membrane</keyword>
<keyword evidence="1" id="KW-1133">Transmembrane helix</keyword>
<dbReference type="InterPro" id="IPR052959">
    <property type="entry name" value="Inner_membrane_assoc"/>
</dbReference>
<dbReference type="EMBL" id="SPQS01000001">
    <property type="protein sequence ID" value="TFV80373.1"/>
    <property type="molecule type" value="Genomic_DNA"/>
</dbReference>
<gene>
    <name evidence="2" type="ORF">E4K64_00660</name>
</gene>
<keyword evidence="1" id="KW-0812">Transmembrane</keyword>